<dbReference type="CDD" id="cd00067">
    <property type="entry name" value="GAL4"/>
    <property type="match status" value="1"/>
</dbReference>
<feature type="domain" description="Zn(2)-C6 fungal-type" evidence="6">
    <location>
        <begin position="57"/>
        <end position="87"/>
    </location>
</feature>
<dbReference type="SUPFAM" id="SSF57701">
    <property type="entry name" value="Zn2/Cys6 DNA-binding domain"/>
    <property type="match status" value="1"/>
</dbReference>
<keyword evidence="8" id="KW-1185">Reference proteome</keyword>
<gene>
    <name evidence="7" type="ORF">WOLCODRAFT_137505</name>
</gene>
<evidence type="ECO:0000256" key="5">
    <source>
        <dbReference type="SAM" id="MobiDB-lite"/>
    </source>
</evidence>
<organism evidence="7 8">
    <name type="scientific">Wolfiporia cocos (strain MD-104)</name>
    <name type="common">Brown rot fungus</name>
    <dbReference type="NCBI Taxonomy" id="742152"/>
    <lineage>
        <taxon>Eukaryota</taxon>
        <taxon>Fungi</taxon>
        <taxon>Dikarya</taxon>
        <taxon>Basidiomycota</taxon>
        <taxon>Agaricomycotina</taxon>
        <taxon>Agaricomycetes</taxon>
        <taxon>Polyporales</taxon>
        <taxon>Phaeolaceae</taxon>
        <taxon>Wolfiporia</taxon>
    </lineage>
</organism>
<dbReference type="PANTHER" id="PTHR31069:SF32">
    <property type="entry name" value="ARGININE METABOLISM REGULATION PROTEIN II"/>
    <property type="match status" value="1"/>
</dbReference>
<proteinExistence type="predicted"/>
<accession>A0A2H3JIC5</accession>
<feature type="region of interest" description="Disordered" evidence="5">
    <location>
        <begin position="112"/>
        <end position="134"/>
    </location>
</feature>
<evidence type="ECO:0000256" key="2">
    <source>
        <dbReference type="ARBA" id="ARBA00023125"/>
    </source>
</evidence>
<dbReference type="OrthoDB" id="2260578at2759"/>
<evidence type="ECO:0000313" key="8">
    <source>
        <dbReference type="Proteomes" id="UP000218811"/>
    </source>
</evidence>
<dbReference type="Gene3D" id="4.10.240.10">
    <property type="entry name" value="Zn(2)-C6 fungal-type DNA-binding domain"/>
    <property type="match status" value="1"/>
</dbReference>
<dbReference type="PROSITE" id="PS50048">
    <property type="entry name" value="ZN2_CY6_FUNGAL_2"/>
    <property type="match status" value="1"/>
</dbReference>
<keyword evidence="2" id="KW-0238">DNA-binding</keyword>
<dbReference type="InterPro" id="IPR001138">
    <property type="entry name" value="Zn2Cys6_DnaBD"/>
</dbReference>
<feature type="region of interest" description="Disordered" evidence="5">
    <location>
        <begin position="187"/>
        <end position="211"/>
    </location>
</feature>
<evidence type="ECO:0000256" key="3">
    <source>
        <dbReference type="ARBA" id="ARBA00023163"/>
    </source>
</evidence>
<evidence type="ECO:0000256" key="1">
    <source>
        <dbReference type="ARBA" id="ARBA00023015"/>
    </source>
</evidence>
<dbReference type="InterPro" id="IPR050675">
    <property type="entry name" value="OAF3"/>
</dbReference>
<feature type="region of interest" description="Disordered" evidence="5">
    <location>
        <begin position="1"/>
        <end position="46"/>
    </location>
</feature>
<feature type="compositionally biased region" description="Low complexity" evidence="5">
    <location>
        <begin position="15"/>
        <end position="32"/>
    </location>
</feature>
<dbReference type="PROSITE" id="PS00463">
    <property type="entry name" value="ZN2_CY6_FUNGAL_1"/>
    <property type="match status" value="1"/>
</dbReference>
<dbReference type="AlphaFoldDB" id="A0A2H3JIC5"/>
<dbReference type="GO" id="GO:0003677">
    <property type="term" value="F:DNA binding"/>
    <property type="evidence" value="ECO:0007669"/>
    <property type="project" value="UniProtKB-KW"/>
</dbReference>
<evidence type="ECO:0000259" key="6">
    <source>
        <dbReference type="PROSITE" id="PS50048"/>
    </source>
</evidence>
<evidence type="ECO:0000313" key="7">
    <source>
        <dbReference type="EMBL" id="PCH41631.1"/>
    </source>
</evidence>
<feature type="compositionally biased region" description="Low complexity" evidence="5">
    <location>
        <begin position="114"/>
        <end position="124"/>
    </location>
</feature>
<reference evidence="7 8" key="1">
    <citation type="journal article" date="2012" name="Science">
        <title>The Paleozoic origin of enzymatic lignin decomposition reconstructed from 31 fungal genomes.</title>
        <authorList>
            <person name="Floudas D."/>
            <person name="Binder M."/>
            <person name="Riley R."/>
            <person name="Barry K."/>
            <person name="Blanchette R.A."/>
            <person name="Henrissat B."/>
            <person name="Martinez A.T."/>
            <person name="Otillar R."/>
            <person name="Spatafora J.W."/>
            <person name="Yadav J.S."/>
            <person name="Aerts A."/>
            <person name="Benoit I."/>
            <person name="Boyd A."/>
            <person name="Carlson A."/>
            <person name="Copeland A."/>
            <person name="Coutinho P.M."/>
            <person name="de Vries R.P."/>
            <person name="Ferreira P."/>
            <person name="Findley K."/>
            <person name="Foster B."/>
            <person name="Gaskell J."/>
            <person name="Glotzer D."/>
            <person name="Gorecki P."/>
            <person name="Heitman J."/>
            <person name="Hesse C."/>
            <person name="Hori C."/>
            <person name="Igarashi K."/>
            <person name="Jurgens J.A."/>
            <person name="Kallen N."/>
            <person name="Kersten P."/>
            <person name="Kohler A."/>
            <person name="Kuees U."/>
            <person name="Kumar T.K.A."/>
            <person name="Kuo A."/>
            <person name="LaButti K."/>
            <person name="Larrondo L.F."/>
            <person name="Lindquist E."/>
            <person name="Ling A."/>
            <person name="Lombard V."/>
            <person name="Lucas S."/>
            <person name="Lundell T."/>
            <person name="Martin R."/>
            <person name="McLaughlin D.J."/>
            <person name="Morgenstern I."/>
            <person name="Morin E."/>
            <person name="Murat C."/>
            <person name="Nagy L.G."/>
            <person name="Nolan M."/>
            <person name="Ohm R.A."/>
            <person name="Patyshakuliyeva A."/>
            <person name="Rokas A."/>
            <person name="Ruiz-Duenas F.J."/>
            <person name="Sabat G."/>
            <person name="Salamov A."/>
            <person name="Samejima M."/>
            <person name="Schmutz J."/>
            <person name="Slot J.C."/>
            <person name="St John F."/>
            <person name="Stenlid J."/>
            <person name="Sun H."/>
            <person name="Sun S."/>
            <person name="Syed K."/>
            <person name="Tsang A."/>
            <person name="Wiebenga A."/>
            <person name="Young D."/>
            <person name="Pisabarro A."/>
            <person name="Eastwood D.C."/>
            <person name="Martin F."/>
            <person name="Cullen D."/>
            <person name="Grigoriev I.V."/>
            <person name="Hibbett D.S."/>
        </authorList>
    </citation>
    <scope>NUCLEOTIDE SEQUENCE [LARGE SCALE GENOMIC DNA]</scope>
    <source>
        <strain evidence="7 8">MD-104</strain>
    </source>
</reference>
<dbReference type="SMART" id="SM00066">
    <property type="entry name" value="GAL4"/>
    <property type="match status" value="1"/>
</dbReference>
<dbReference type="GO" id="GO:0000981">
    <property type="term" value="F:DNA-binding transcription factor activity, RNA polymerase II-specific"/>
    <property type="evidence" value="ECO:0007669"/>
    <property type="project" value="InterPro"/>
</dbReference>
<dbReference type="GO" id="GO:0008270">
    <property type="term" value="F:zinc ion binding"/>
    <property type="evidence" value="ECO:0007669"/>
    <property type="project" value="InterPro"/>
</dbReference>
<dbReference type="InterPro" id="IPR036864">
    <property type="entry name" value="Zn2-C6_fun-type_DNA-bd_sf"/>
</dbReference>
<evidence type="ECO:0000256" key="4">
    <source>
        <dbReference type="ARBA" id="ARBA00023242"/>
    </source>
</evidence>
<protein>
    <recommendedName>
        <fullName evidence="6">Zn(2)-C6 fungal-type domain-containing protein</fullName>
    </recommendedName>
</protein>
<name>A0A2H3JIC5_WOLCO</name>
<sequence length="311" mass="33867">MDRAYTADDRAGCTAPSRPRSSANRSNSSPSLSRDRAGPVDQSLLTPVVRSKRTPIACTECRRRQVKCTGGTPQCERCEKKGVKCEYIPIHQQRLAAAAAQSPHGAINLPVGHTTRTTSRSVPSSPIPWPHSGRPYQTYASDPSYVMQNEWQDQYGFPTQTSPQHLTHHSAHSAPAIGAGYGRVYHQTDAPHSVHSPASSPQALARGYSPPHQVYSGSPSLMYGDARVVGGVANVDARYDYTLSVESPPFPQDTLPHLQDAQGQSSDQYYHGQQVYYDNSMDTAGHCDTVTGWMDPAVGTQYSGFQGHPYP</sequence>
<keyword evidence="4" id="KW-0539">Nucleus</keyword>
<dbReference type="PANTHER" id="PTHR31069">
    <property type="entry name" value="OLEATE-ACTIVATED TRANSCRIPTION FACTOR 1-RELATED"/>
    <property type="match status" value="1"/>
</dbReference>
<keyword evidence="1" id="KW-0805">Transcription regulation</keyword>
<dbReference type="Proteomes" id="UP000218811">
    <property type="component" value="Unassembled WGS sequence"/>
</dbReference>
<dbReference type="EMBL" id="KB468113">
    <property type="protein sequence ID" value="PCH41631.1"/>
    <property type="molecule type" value="Genomic_DNA"/>
</dbReference>
<keyword evidence="3" id="KW-0804">Transcription</keyword>
<feature type="compositionally biased region" description="Basic and acidic residues" evidence="5">
    <location>
        <begin position="1"/>
        <end position="11"/>
    </location>
</feature>
<feature type="compositionally biased region" description="Low complexity" evidence="5">
    <location>
        <begin position="190"/>
        <end position="201"/>
    </location>
</feature>
<dbReference type="Pfam" id="PF00172">
    <property type="entry name" value="Zn_clus"/>
    <property type="match status" value="1"/>
</dbReference>